<organism evidence="12 13">
    <name type="scientific">Actinopolyspora mortivallis</name>
    <dbReference type="NCBI Taxonomy" id="33906"/>
    <lineage>
        <taxon>Bacteria</taxon>
        <taxon>Bacillati</taxon>
        <taxon>Actinomycetota</taxon>
        <taxon>Actinomycetes</taxon>
        <taxon>Actinopolysporales</taxon>
        <taxon>Actinopolysporaceae</taxon>
        <taxon>Actinopolyspora</taxon>
    </lineage>
</organism>
<dbReference type="GO" id="GO:0005886">
    <property type="term" value="C:plasma membrane"/>
    <property type="evidence" value="ECO:0007669"/>
    <property type="project" value="TreeGrafter"/>
</dbReference>
<feature type="transmembrane region" description="Helical" evidence="9">
    <location>
        <begin position="176"/>
        <end position="194"/>
    </location>
</feature>
<dbReference type="Pfam" id="PF01545">
    <property type="entry name" value="Cation_efflux"/>
    <property type="match status" value="1"/>
</dbReference>
<feature type="transmembrane region" description="Helical" evidence="9">
    <location>
        <begin position="43"/>
        <end position="65"/>
    </location>
</feature>
<sequence length="302" mass="31774">MSPHADRKKLLLALLLLGGFMVGETVAALLANSLALLSDAAHMLSDTASIAFALIAMTLSTWGSFGSYTFGLKRSGTLAAAVNGLTLTALGGYLGYEGITRLIDPPEVGGLTVLVVGSIGVLVNLLATWILAKANRDSLNIEGAFQHVLNDLYAFLGTTVSGVLVLTTGFMRADGLAALVVAALMLKSGLALVAESARVFLQAAPRGLDPAEIRSELLSDPRVTGIGDLHVWEITSGFPALSAHVVVHDHCDPDSVRKHLSELLDERFDIEHTTIEVARSSTAPAAERIASRGCPPLRETSR</sequence>
<evidence type="ECO:0000259" key="11">
    <source>
        <dbReference type="Pfam" id="PF16916"/>
    </source>
</evidence>
<evidence type="ECO:0000256" key="9">
    <source>
        <dbReference type="SAM" id="Phobius"/>
    </source>
</evidence>
<evidence type="ECO:0000256" key="3">
    <source>
        <dbReference type="ARBA" id="ARBA00022448"/>
    </source>
</evidence>
<dbReference type="PANTHER" id="PTHR11562">
    <property type="entry name" value="CATION EFFLUX PROTEIN/ ZINC TRANSPORTER"/>
    <property type="match status" value="1"/>
</dbReference>
<feature type="domain" description="Cation efflux protein cytoplasmic" evidence="11">
    <location>
        <begin position="207"/>
        <end position="277"/>
    </location>
</feature>
<keyword evidence="13" id="KW-1185">Reference proteome</keyword>
<dbReference type="RefSeq" id="WP_106113233.1">
    <property type="nucleotide sequence ID" value="NZ_PVSR01000007.1"/>
</dbReference>
<reference evidence="12 13" key="1">
    <citation type="submission" date="2018-03" db="EMBL/GenBank/DDBJ databases">
        <title>Actinopolyspora mortivallis from Sahara, screening for active biomolecules.</title>
        <authorList>
            <person name="Selama O."/>
            <person name="Wellington E.M.H."/>
            <person name="Hacene H."/>
        </authorList>
    </citation>
    <scope>NUCLEOTIDE SEQUENCE [LARGE SCALE GENOMIC DNA]</scope>
    <source>
        <strain evidence="12 13">M5A</strain>
    </source>
</reference>
<dbReference type="NCBIfam" id="TIGR01297">
    <property type="entry name" value="CDF"/>
    <property type="match status" value="1"/>
</dbReference>
<evidence type="ECO:0000313" key="12">
    <source>
        <dbReference type="EMBL" id="PRW64056.1"/>
    </source>
</evidence>
<dbReference type="InterPro" id="IPR036837">
    <property type="entry name" value="Cation_efflux_CTD_sf"/>
</dbReference>
<dbReference type="InterPro" id="IPR027469">
    <property type="entry name" value="Cation_efflux_TMD_sf"/>
</dbReference>
<feature type="domain" description="Cation efflux protein transmembrane" evidence="10">
    <location>
        <begin position="10"/>
        <end position="200"/>
    </location>
</feature>
<dbReference type="InterPro" id="IPR050681">
    <property type="entry name" value="CDF/SLC30A"/>
</dbReference>
<dbReference type="SUPFAM" id="SSF160240">
    <property type="entry name" value="Cation efflux protein cytoplasmic domain-like"/>
    <property type="match status" value="1"/>
</dbReference>
<keyword evidence="6" id="KW-0406">Ion transport</keyword>
<dbReference type="InterPro" id="IPR027470">
    <property type="entry name" value="Cation_efflux_CTD"/>
</dbReference>
<feature type="region of interest" description="Disordered" evidence="8">
    <location>
        <begin position="281"/>
        <end position="302"/>
    </location>
</feature>
<keyword evidence="5 9" id="KW-1133">Transmembrane helix</keyword>
<dbReference type="Gene3D" id="1.20.1510.10">
    <property type="entry name" value="Cation efflux protein transmembrane domain"/>
    <property type="match status" value="1"/>
</dbReference>
<evidence type="ECO:0000256" key="2">
    <source>
        <dbReference type="ARBA" id="ARBA00008873"/>
    </source>
</evidence>
<dbReference type="Proteomes" id="UP000239352">
    <property type="component" value="Unassembled WGS sequence"/>
</dbReference>
<dbReference type="GO" id="GO:0005385">
    <property type="term" value="F:zinc ion transmembrane transporter activity"/>
    <property type="evidence" value="ECO:0007669"/>
    <property type="project" value="TreeGrafter"/>
</dbReference>
<evidence type="ECO:0000256" key="7">
    <source>
        <dbReference type="ARBA" id="ARBA00023136"/>
    </source>
</evidence>
<evidence type="ECO:0000259" key="10">
    <source>
        <dbReference type="Pfam" id="PF01545"/>
    </source>
</evidence>
<evidence type="ECO:0000256" key="6">
    <source>
        <dbReference type="ARBA" id="ARBA00023065"/>
    </source>
</evidence>
<evidence type="ECO:0000256" key="4">
    <source>
        <dbReference type="ARBA" id="ARBA00022692"/>
    </source>
</evidence>
<dbReference type="EMBL" id="PVSR01000007">
    <property type="protein sequence ID" value="PRW64056.1"/>
    <property type="molecule type" value="Genomic_DNA"/>
</dbReference>
<dbReference type="InterPro" id="IPR002524">
    <property type="entry name" value="Cation_efflux"/>
</dbReference>
<dbReference type="AlphaFoldDB" id="A0A2T0GY73"/>
<evidence type="ECO:0000313" key="13">
    <source>
        <dbReference type="Proteomes" id="UP000239352"/>
    </source>
</evidence>
<comment type="similarity">
    <text evidence="2">Belongs to the cation diffusion facilitator (CDF) transporter (TC 2.A.4) family. SLC30A subfamily.</text>
</comment>
<keyword evidence="7 9" id="KW-0472">Membrane</keyword>
<evidence type="ECO:0000256" key="5">
    <source>
        <dbReference type="ARBA" id="ARBA00022989"/>
    </source>
</evidence>
<evidence type="ECO:0000256" key="8">
    <source>
        <dbReference type="SAM" id="MobiDB-lite"/>
    </source>
</evidence>
<dbReference type="Pfam" id="PF16916">
    <property type="entry name" value="ZT_dimer"/>
    <property type="match status" value="1"/>
</dbReference>
<name>A0A2T0GY73_ACTMO</name>
<comment type="subcellular location">
    <subcellularLocation>
        <location evidence="1">Membrane</location>
        <topology evidence="1">Multi-pass membrane protein</topology>
    </subcellularLocation>
</comment>
<evidence type="ECO:0000256" key="1">
    <source>
        <dbReference type="ARBA" id="ARBA00004141"/>
    </source>
</evidence>
<dbReference type="InterPro" id="IPR058533">
    <property type="entry name" value="Cation_efflux_TM"/>
</dbReference>
<dbReference type="InParanoid" id="A0A2T0GY73"/>
<dbReference type="STRING" id="1050202.GCA_000384035_01522"/>
<keyword evidence="3" id="KW-0813">Transport</keyword>
<feature type="transmembrane region" description="Helical" evidence="9">
    <location>
        <begin position="108"/>
        <end position="131"/>
    </location>
</feature>
<comment type="caution">
    <text evidence="12">The sequence shown here is derived from an EMBL/GenBank/DDBJ whole genome shotgun (WGS) entry which is preliminary data.</text>
</comment>
<protein>
    <submittedName>
        <fullName evidence="12">Cation transporter</fullName>
    </submittedName>
</protein>
<proteinExistence type="inferred from homology"/>
<feature type="transmembrane region" description="Helical" evidence="9">
    <location>
        <begin position="77"/>
        <end position="96"/>
    </location>
</feature>
<accession>A0A2T0GY73</accession>
<keyword evidence="4 9" id="KW-0812">Transmembrane</keyword>
<feature type="transmembrane region" description="Helical" evidence="9">
    <location>
        <begin position="152"/>
        <end position="170"/>
    </location>
</feature>
<dbReference type="SUPFAM" id="SSF161111">
    <property type="entry name" value="Cation efflux protein transmembrane domain-like"/>
    <property type="match status" value="1"/>
</dbReference>
<gene>
    <name evidence="12" type="ORF">CEP50_07650</name>
</gene>
<dbReference type="PANTHER" id="PTHR11562:SF17">
    <property type="entry name" value="RE54080P-RELATED"/>
    <property type="match status" value="1"/>
</dbReference>